<organism evidence="1 2">
    <name type="scientific">Puccinia sorghi</name>
    <dbReference type="NCBI Taxonomy" id="27349"/>
    <lineage>
        <taxon>Eukaryota</taxon>
        <taxon>Fungi</taxon>
        <taxon>Dikarya</taxon>
        <taxon>Basidiomycota</taxon>
        <taxon>Pucciniomycotina</taxon>
        <taxon>Pucciniomycetes</taxon>
        <taxon>Pucciniales</taxon>
        <taxon>Pucciniaceae</taxon>
        <taxon>Puccinia</taxon>
    </lineage>
</organism>
<sequence length="73" mass="8770">AEWKAELDKLEAYNATKHRLFNPFIRLKVWKLQELLQWWESVKINALNIPSMKPAYMIKHFKSLVGKDFKIIL</sequence>
<protein>
    <submittedName>
        <fullName evidence="1">Uncharacterized protein</fullName>
    </submittedName>
</protein>
<reference evidence="1 2" key="1">
    <citation type="submission" date="2015-08" db="EMBL/GenBank/DDBJ databases">
        <title>Next Generation Sequencing and Analysis of the Genome of Puccinia sorghi L Schw, the Causal Agent of Maize Common Rust.</title>
        <authorList>
            <person name="Rochi L."/>
            <person name="Burguener G."/>
            <person name="Darino M."/>
            <person name="Turjanski A."/>
            <person name="Kreff E."/>
            <person name="Dieguez M.J."/>
            <person name="Sacco F."/>
        </authorList>
    </citation>
    <scope>NUCLEOTIDE SEQUENCE [LARGE SCALE GENOMIC DNA]</scope>
    <source>
        <strain evidence="1 2">RO10H11247</strain>
    </source>
</reference>
<name>A0A0L6VQG4_9BASI</name>
<feature type="non-terminal residue" evidence="1">
    <location>
        <position position="1"/>
    </location>
</feature>
<evidence type="ECO:0000313" key="2">
    <source>
        <dbReference type="Proteomes" id="UP000037035"/>
    </source>
</evidence>
<dbReference type="VEuPathDB" id="FungiDB:VP01_12041g1"/>
<gene>
    <name evidence="1" type="ORF">VP01_12041g1</name>
</gene>
<dbReference type="EMBL" id="LAVV01002268">
    <property type="protein sequence ID" value="KNZ62941.1"/>
    <property type="molecule type" value="Genomic_DNA"/>
</dbReference>
<evidence type="ECO:0000313" key="1">
    <source>
        <dbReference type="EMBL" id="KNZ62941.1"/>
    </source>
</evidence>
<accession>A0A0L6VQG4</accession>
<dbReference type="OrthoDB" id="2506088at2759"/>
<keyword evidence="2" id="KW-1185">Reference proteome</keyword>
<comment type="caution">
    <text evidence="1">The sequence shown here is derived from an EMBL/GenBank/DDBJ whole genome shotgun (WGS) entry which is preliminary data.</text>
</comment>
<dbReference type="AlphaFoldDB" id="A0A0L6VQG4"/>
<dbReference type="Proteomes" id="UP000037035">
    <property type="component" value="Unassembled WGS sequence"/>
</dbReference>
<proteinExistence type="predicted"/>